<dbReference type="GeneID" id="96624820"/>
<keyword evidence="1" id="KW-0677">Repeat</keyword>
<geneLocation type="plasmid" evidence="5 6">
    <name>p1</name>
</geneLocation>
<dbReference type="NCBIfam" id="TIGR03696">
    <property type="entry name" value="Rhs_assc_core"/>
    <property type="match status" value="1"/>
</dbReference>
<reference evidence="5 6" key="1">
    <citation type="submission" date="2020-09" db="EMBL/GenBank/DDBJ databases">
        <title>Investigation of environmental microbes.</title>
        <authorList>
            <person name="Ou Y."/>
            <person name="Kang Q."/>
        </authorList>
    </citation>
    <scope>NUCLEOTIDE SEQUENCE [LARGE SCALE GENOMIC DNA]</scope>
    <source>
        <strain evidence="5 6">KJZ-14</strain>
        <plasmid evidence="5 6">p1</plasmid>
    </source>
</reference>
<protein>
    <recommendedName>
        <fullName evidence="7">Type IV secretion protein Rhs</fullName>
    </recommendedName>
</protein>
<dbReference type="RefSeq" id="WP_193836734.1">
    <property type="nucleotide sequence ID" value="NZ_CP062960.1"/>
</dbReference>
<organism evidence="5 6">
    <name type="scientific">Rothia terrae</name>
    <dbReference type="NCBI Taxonomy" id="396015"/>
    <lineage>
        <taxon>Bacteria</taxon>
        <taxon>Bacillati</taxon>
        <taxon>Actinomycetota</taxon>
        <taxon>Actinomycetes</taxon>
        <taxon>Micrococcales</taxon>
        <taxon>Micrococcaceae</taxon>
        <taxon>Rothia</taxon>
    </lineage>
</organism>
<dbReference type="InterPro" id="IPR050708">
    <property type="entry name" value="T6SS_VgrG/RHS"/>
</dbReference>
<feature type="region of interest" description="Disordered" evidence="2">
    <location>
        <begin position="112"/>
        <end position="157"/>
    </location>
</feature>
<feature type="domain" description="DUF6531" evidence="3">
    <location>
        <begin position="271"/>
        <end position="344"/>
    </location>
</feature>
<proteinExistence type="predicted"/>
<feature type="domain" description="Teneurin-like YD-shell" evidence="4">
    <location>
        <begin position="936"/>
        <end position="1411"/>
    </location>
</feature>
<name>A0A7S6WW99_9MICC</name>
<dbReference type="InterPro" id="IPR006530">
    <property type="entry name" value="YD"/>
</dbReference>
<dbReference type="InterPro" id="IPR022385">
    <property type="entry name" value="Rhs_assc_core"/>
</dbReference>
<evidence type="ECO:0000256" key="1">
    <source>
        <dbReference type="ARBA" id="ARBA00022737"/>
    </source>
</evidence>
<dbReference type="Gene3D" id="2.180.10.10">
    <property type="entry name" value="RHS repeat-associated core"/>
    <property type="match status" value="5"/>
</dbReference>
<keyword evidence="5" id="KW-0614">Plasmid</keyword>
<dbReference type="Proteomes" id="UP000516404">
    <property type="component" value="Plasmid p1"/>
</dbReference>
<evidence type="ECO:0000256" key="2">
    <source>
        <dbReference type="SAM" id="MobiDB-lite"/>
    </source>
</evidence>
<gene>
    <name evidence="5" type="ORF">IDM49_11290</name>
</gene>
<dbReference type="Pfam" id="PF05593">
    <property type="entry name" value="RHS_repeat"/>
    <property type="match status" value="4"/>
</dbReference>
<dbReference type="InterPro" id="IPR056823">
    <property type="entry name" value="TEN-like_YD-shell"/>
</dbReference>
<evidence type="ECO:0008006" key="7">
    <source>
        <dbReference type="Google" id="ProtNLM"/>
    </source>
</evidence>
<keyword evidence="6" id="KW-1185">Reference proteome</keyword>
<accession>A0A7S6WW99</accession>
<evidence type="ECO:0000259" key="3">
    <source>
        <dbReference type="Pfam" id="PF20148"/>
    </source>
</evidence>
<dbReference type="InterPro" id="IPR045351">
    <property type="entry name" value="DUF6531"/>
</dbReference>
<dbReference type="InterPro" id="IPR031325">
    <property type="entry name" value="RHS_repeat"/>
</dbReference>
<dbReference type="KEGG" id="rter:IDM49_11290"/>
<dbReference type="Pfam" id="PF20148">
    <property type="entry name" value="DUF6531"/>
    <property type="match status" value="1"/>
</dbReference>
<sequence>MGAPEIPFNPDTARKVKETFNKAAGKLKDQVGGRNGAADTILKDFKGPYATVYTTNKDTVSGDSNELAGAMEQVAYIMDRAIEAYEEAKADAEKSDWENFKEDVKEFFGAGEQEEVPPAPALPSASTPSTSSKETPTGQAGQESVVSGVPSNMREGTQTLKGFDDELTTFPGDMKSALEAYASECTWAPITVGNIPDQLDKWLKDNSKEQEWLNKIADEFERISGNAQQVSTVPTSAMEAAVGNANSHLRADLKVDTPTIQGSEAAAGYIGDPVNAATGNFIEPETDLAFTGASSALSITRMYNALNRTSGVFGLGWSSSLDMRLILTDENATWIKEDGQHLIFPRRGDGWERADAHALWLTKEASESLPATFNTPTEHLLVVRDNQGSWWAFDTAGYWVGHGESTGNIIMVERGERQEVTRIQHARGRFINVEYADSKVAYVQSNDGTRVEYIYDEVGKLTGARTAAGIRHYNYNEQDLISAVTAADGTVEVENFYDALGRVRSQRYPHGVVRKYSYLSGGVTLVTNEDGSHANSWISDAKGRLVGMIDANQNRQSMAYDTFSNRVSVTERDGSMTVRAYNKRGLLTREVTPEGADATYEWDAHDRLKTLITTSGAVISYEYADETGAERNPSTLVDALGGHTQMNWENGLLTSMVGPTGVSVTCAYDAYGEMTAITNALGETTRFERDGTGRIQRIITPLGLTTTFTYDAAGLLVARQEADGALWRFGYGTGGRLNTVTDPAGAVTAYEYNIAGEIARVIDPLGRTTTHDFDAMGNLASITDPAGSTWSLVYDQLMQNTALIDPLGHRWSREYDINGELASVTDPTGVRTTAKTERRSGIHQITDAFGTHTTTFDAYGRPTKATGADGSEEVYTHDAAGNIVEILDAEGHLTTITRDARGEITAITTPEGRTTTFTYDECGRPLTMTEPTGVVTTLEYDADSRVITRSTTAGVREEITYDKASRIISQRTNTGTARYGYDVCGRLTFAVDQQFGTRRFSYDQAGQLVCATNGLGGKTRYTYTPNGQVATLTAPNGAVTSYEYDAAGQLVTTVDPLGRRTTGTYDAAGRLLSTTNPDGDELAYTYDAGGLLATTRFNQQLVSRVERDVRARTTCVLDYTQPGTSLADENTGTPVVHTLATDRLGQLIERTTTRKDAAGATITDQQVRITYTPDGARSHMVVNGQATDYTYDEGTGLLTTLMRTHSADNAVGEKGQSQSDTSVFESLTYHYDQDAHLTHITDHTGAVLRAFNTVPTIVEAGTTGGAQEADASYVTDGGWATIEHRHVDGQQQPVTTYYNAEGLVIGVDDTVDGLRLLTYDDAHQLTAVMTDHGTHRFTYDTAGFLIGEETTTGVTREYTYDDAGQLVRLQDSHTGVSEYVYDGLGRRVQHTDPTGAVSTYAYSSVGLLAEITGEDRDAVYLWNDALGEVAAVATGGTGTDAGSPTTMCTLVWDPVAFTPTVLGVNNTPVSLSTVASLDAVGGRGVDPFGLSPVVTGLATATGSDASADAQGLLTTGIGSIPGVPGLGLTRAGSVQVAGLEILGARVYDATTRGFMSPDPLVSPVGAGWAGNVYAFAGNDPVSQVDPWGLSPMTAAQLHHYQAETHAAHTNRRGGGVLGAIAKHAPGFELVSALGGKVQGVMDTVKNVAHASLESAKHIAKDTVNNVKDWANEHSTLVGVGMVVAGITATALLGPLGAAIVGGALLSGGFSVFTSKNADGTVNWGKVGIDSLIGGVAGGAGGALVKGIGKAGMAIHSAKSSQALFSGLQKSLQGSSMLDDAAVATAKGAQFAQKAADKSGWRFISKASDMRNAGKFARQAEGLTQQGNKLISAGDELFKVADTHLEKVKYFGDFANQKLGKALNGGLSGGIQNEYAYLRAPGDHSVAGVVSSFAGGSTTGALSPVTKTGNRAVDFVLDRPKDYVSGVINYSSANLDHWKLEEANAKGLSSVEKGFAKGIGKEANTSLKNSNKFPRLPFGS</sequence>
<dbReference type="NCBIfam" id="TIGR01643">
    <property type="entry name" value="YD_repeat_2x"/>
    <property type="match status" value="18"/>
</dbReference>
<dbReference type="PANTHER" id="PTHR32305">
    <property type="match status" value="1"/>
</dbReference>
<evidence type="ECO:0000313" key="5">
    <source>
        <dbReference type="EMBL" id="QOW64680.1"/>
    </source>
</evidence>
<dbReference type="PANTHER" id="PTHR32305:SF15">
    <property type="entry name" value="PROTEIN RHSA-RELATED"/>
    <property type="match status" value="1"/>
</dbReference>
<dbReference type="Pfam" id="PF25023">
    <property type="entry name" value="TEN_YD-shell"/>
    <property type="match status" value="2"/>
</dbReference>
<feature type="compositionally biased region" description="Low complexity" evidence="2">
    <location>
        <begin position="122"/>
        <end position="137"/>
    </location>
</feature>
<evidence type="ECO:0000259" key="4">
    <source>
        <dbReference type="Pfam" id="PF25023"/>
    </source>
</evidence>
<feature type="domain" description="Teneurin-like YD-shell" evidence="4">
    <location>
        <begin position="435"/>
        <end position="656"/>
    </location>
</feature>
<evidence type="ECO:0000313" key="6">
    <source>
        <dbReference type="Proteomes" id="UP000516404"/>
    </source>
</evidence>
<dbReference type="EMBL" id="CP062960">
    <property type="protein sequence ID" value="QOW64680.1"/>
    <property type="molecule type" value="Genomic_DNA"/>
</dbReference>